<dbReference type="AlphaFoldDB" id="A0A6L3UY87"/>
<organism evidence="2 3">
    <name type="scientific">Cytobacillus depressus</name>
    <dbReference type="NCBI Taxonomy" id="1602942"/>
    <lineage>
        <taxon>Bacteria</taxon>
        <taxon>Bacillati</taxon>
        <taxon>Bacillota</taxon>
        <taxon>Bacilli</taxon>
        <taxon>Bacillales</taxon>
        <taxon>Bacillaceae</taxon>
        <taxon>Cytobacillus</taxon>
    </lineage>
</organism>
<dbReference type="GO" id="GO:0016301">
    <property type="term" value="F:kinase activity"/>
    <property type="evidence" value="ECO:0007669"/>
    <property type="project" value="InterPro"/>
</dbReference>
<dbReference type="Gene3D" id="1.20.120.1870">
    <property type="entry name" value="Fic/DOC protein, Fido domain"/>
    <property type="match status" value="1"/>
</dbReference>
<dbReference type="SUPFAM" id="SSF140931">
    <property type="entry name" value="Fic-like"/>
    <property type="match status" value="1"/>
</dbReference>
<feature type="domain" description="Fido" evidence="1">
    <location>
        <begin position="4"/>
        <end position="132"/>
    </location>
</feature>
<keyword evidence="3" id="KW-1185">Reference proteome</keyword>
<dbReference type="Pfam" id="PF02661">
    <property type="entry name" value="Fic"/>
    <property type="match status" value="1"/>
</dbReference>
<accession>A0A6L3UY87</accession>
<evidence type="ECO:0000259" key="1">
    <source>
        <dbReference type="PROSITE" id="PS51459"/>
    </source>
</evidence>
<gene>
    <name evidence="2" type="ORF">F7731_23470</name>
</gene>
<name>A0A6L3UY87_9BACI</name>
<dbReference type="PROSITE" id="PS51459">
    <property type="entry name" value="FIDO"/>
    <property type="match status" value="1"/>
</dbReference>
<dbReference type="PANTHER" id="PTHR39426">
    <property type="entry name" value="HOMOLOGY TO DEATH-ON-CURING PROTEIN OF PHAGE P1"/>
    <property type="match status" value="1"/>
</dbReference>
<dbReference type="Proteomes" id="UP000481030">
    <property type="component" value="Unassembled WGS sequence"/>
</dbReference>
<dbReference type="InterPro" id="IPR006440">
    <property type="entry name" value="Doc"/>
</dbReference>
<proteinExistence type="predicted"/>
<dbReference type="OrthoDB" id="9802752at2"/>
<dbReference type="NCBIfam" id="TIGR01550">
    <property type="entry name" value="DOC_P1"/>
    <property type="match status" value="1"/>
</dbReference>
<sequence length="132" mass="15771">MRYLTGREIQIIHYTIMKRHNDMDQAGIKFQDRFEAMLERPKIEMYGEEMFPSTELKACCYYHSIAKRHIFHNGNKRTALATFITFLRLNGLNLLMTNEDAESFTVYLAEHEKFKSNDAIEYLYEEIKEFIV</sequence>
<dbReference type="InterPro" id="IPR053737">
    <property type="entry name" value="Type_II_TA_Toxin"/>
</dbReference>
<evidence type="ECO:0000313" key="3">
    <source>
        <dbReference type="Proteomes" id="UP000481030"/>
    </source>
</evidence>
<evidence type="ECO:0000313" key="2">
    <source>
        <dbReference type="EMBL" id="KAB2328994.1"/>
    </source>
</evidence>
<dbReference type="InterPro" id="IPR003812">
    <property type="entry name" value="Fido"/>
</dbReference>
<protein>
    <submittedName>
        <fullName evidence="2">Type II toxin-antitoxin system death-on-curing family toxin</fullName>
    </submittedName>
</protein>
<dbReference type="PANTHER" id="PTHR39426:SF1">
    <property type="entry name" value="HOMOLOGY TO DEATH-ON-CURING PROTEIN OF PHAGE P1"/>
    <property type="match status" value="1"/>
</dbReference>
<reference evidence="2 3" key="1">
    <citation type="journal article" date="2016" name="Antonie Van Leeuwenhoek">
        <title>Bacillus depressus sp. nov., isolated from soil of a sunflower field.</title>
        <authorList>
            <person name="Wei X."/>
            <person name="Xin D."/>
            <person name="Xin Y."/>
            <person name="Zhang H."/>
            <person name="Wang T."/>
            <person name="Zhang J."/>
        </authorList>
    </citation>
    <scope>NUCLEOTIDE SEQUENCE [LARGE SCALE GENOMIC DNA]</scope>
    <source>
        <strain evidence="2 3">BZ1</strain>
    </source>
</reference>
<dbReference type="EMBL" id="WBOS01000022">
    <property type="protein sequence ID" value="KAB2328994.1"/>
    <property type="molecule type" value="Genomic_DNA"/>
</dbReference>
<dbReference type="InterPro" id="IPR036597">
    <property type="entry name" value="Fido-like_dom_sf"/>
</dbReference>
<comment type="caution">
    <text evidence="2">The sequence shown here is derived from an EMBL/GenBank/DDBJ whole genome shotgun (WGS) entry which is preliminary data.</text>
</comment>